<dbReference type="Proteomes" id="UP000266302">
    <property type="component" value="Unassembled WGS sequence"/>
</dbReference>
<evidence type="ECO:0000313" key="3">
    <source>
        <dbReference type="EMBL" id="RID98194.1"/>
    </source>
</evidence>
<keyword evidence="4" id="KW-1185">Reference proteome</keyword>
<keyword evidence="1" id="KW-0489">Methyltransferase</keyword>
<keyword evidence="2" id="KW-0808">Transferase</keyword>
<reference evidence="3 4" key="1">
    <citation type="submission" date="2018-09" db="EMBL/GenBank/DDBJ databases">
        <title>Draft genome of Simplicispira sp. NY-02.</title>
        <authorList>
            <person name="Im W.T."/>
        </authorList>
    </citation>
    <scope>NUCLEOTIDE SEQUENCE [LARGE SCALE GENOMIC DNA]</scope>
    <source>
        <strain evidence="3 4">NY-02</strain>
    </source>
</reference>
<evidence type="ECO:0000313" key="4">
    <source>
        <dbReference type="Proteomes" id="UP000266302"/>
    </source>
</evidence>
<sequence length="296" mass="33568">MASELPPTIDPVAAAFWRARAPAVSPWLHEEVARRMEQRLDWLRQTPSAWCHWDPVRGGLAAHALLRERYPDARCTVYETAAHLQSRALEALSPAWWRGERWGRAAVTFGAPEPGSMQMLWANMVLHHTADPRALFADWQRALDVDGHVMFSCFGPDTLRELRAVYAQHGWPAPSHAFTDMHDWGDMLIDAGFAEPVMDMERITLTFASPQRLLQELRELGANLHPARFPALRGRRWRDALHAALARDLADPQDGQLSLSFEIVYGHAFKAMPRVQVAAHSAFSLTKMRSMLRSKK</sequence>
<dbReference type="Gene3D" id="3.40.50.150">
    <property type="entry name" value="Vaccinia Virus protein VP39"/>
    <property type="match status" value="1"/>
</dbReference>
<evidence type="ECO:0000256" key="2">
    <source>
        <dbReference type="ARBA" id="ARBA00022679"/>
    </source>
</evidence>
<proteinExistence type="predicted"/>
<dbReference type="RefSeq" id="WP_119108859.1">
    <property type="nucleotide sequence ID" value="NZ_QXJC01000003.1"/>
</dbReference>
<dbReference type="SUPFAM" id="SSF53335">
    <property type="entry name" value="S-adenosyl-L-methionine-dependent methyltransferases"/>
    <property type="match status" value="1"/>
</dbReference>
<dbReference type="OrthoDB" id="9760689at2"/>
<accession>A0A398C7F6</accession>
<dbReference type="InterPro" id="IPR050602">
    <property type="entry name" value="Malonyl-ACP_OMT"/>
</dbReference>
<name>A0A398C7F6_9BURK</name>
<comment type="caution">
    <text evidence="3">The sequence shown here is derived from an EMBL/GenBank/DDBJ whole genome shotgun (WGS) entry which is preliminary data.</text>
</comment>
<dbReference type="GO" id="GO:0008168">
    <property type="term" value="F:methyltransferase activity"/>
    <property type="evidence" value="ECO:0007669"/>
    <property type="project" value="UniProtKB-KW"/>
</dbReference>
<dbReference type="PANTHER" id="PTHR13090">
    <property type="entry name" value="ARGININE-HYDROXYLASE NDUFAF5, MITOCHONDRIAL"/>
    <property type="match status" value="1"/>
</dbReference>
<gene>
    <name evidence="3" type="ORF">D3F03_07985</name>
</gene>
<protein>
    <submittedName>
        <fullName evidence="3">Biotin synthase</fullName>
    </submittedName>
</protein>
<dbReference type="AlphaFoldDB" id="A0A398C7F6"/>
<dbReference type="GO" id="GO:0032259">
    <property type="term" value="P:methylation"/>
    <property type="evidence" value="ECO:0007669"/>
    <property type="project" value="UniProtKB-KW"/>
</dbReference>
<dbReference type="EMBL" id="QXJC01000003">
    <property type="protein sequence ID" value="RID98194.1"/>
    <property type="molecule type" value="Genomic_DNA"/>
</dbReference>
<dbReference type="InterPro" id="IPR029063">
    <property type="entry name" value="SAM-dependent_MTases_sf"/>
</dbReference>
<dbReference type="PANTHER" id="PTHR13090:SF1">
    <property type="entry name" value="ARGININE-HYDROXYLASE NDUFAF5, MITOCHONDRIAL"/>
    <property type="match status" value="1"/>
</dbReference>
<organism evidence="3 4">
    <name type="scientific">Simplicispira hankyongi</name>
    <dbReference type="NCBI Taxonomy" id="2315688"/>
    <lineage>
        <taxon>Bacteria</taxon>
        <taxon>Pseudomonadati</taxon>
        <taxon>Pseudomonadota</taxon>
        <taxon>Betaproteobacteria</taxon>
        <taxon>Burkholderiales</taxon>
        <taxon>Comamonadaceae</taxon>
        <taxon>Simplicispira</taxon>
    </lineage>
</organism>
<evidence type="ECO:0000256" key="1">
    <source>
        <dbReference type="ARBA" id="ARBA00022603"/>
    </source>
</evidence>